<feature type="transmembrane region" description="Helical" evidence="1">
    <location>
        <begin position="94"/>
        <end position="112"/>
    </location>
</feature>
<keyword evidence="1" id="KW-1133">Transmembrane helix</keyword>
<sequence>MTTLAARLPLYLHIDPTPGAGGGGSMDTVGKGFKPELPGGSVGTATTTLVNWCMGGCLAAIVAALCVCAAMDAWGSTSDRPDVSARGKAGIPKCARAAVIVGLAWPIVWLFFSMGS</sequence>
<feature type="transmembrane region" description="Helical" evidence="1">
    <location>
        <begin position="49"/>
        <end position="74"/>
    </location>
</feature>
<keyword evidence="1" id="KW-0472">Membrane</keyword>
<evidence type="ECO:0000313" key="2">
    <source>
        <dbReference type="EMBL" id="MFC5888739.1"/>
    </source>
</evidence>
<organism evidence="2 3">
    <name type="scientific">Kitasatospora aburaviensis</name>
    <dbReference type="NCBI Taxonomy" id="67265"/>
    <lineage>
        <taxon>Bacteria</taxon>
        <taxon>Bacillati</taxon>
        <taxon>Actinomycetota</taxon>
        <taxon>Actinomycetes</taxon>
        <taxon>Kitasatosporales</taxon>
        <taxon>Streptomycetaceae</taxon>
        <taxon>Kitasatospora</taxon>
    </lineage>
</organism>
<proteinExistence type="predicted"/>
<keyword evidence="1" id="KW-0812">Transmembrane</keyword>
<evidence type="ECO:0000313" key="3">
    <source>
        <dbReference type="Proteomes" id="UP001596067"/>
    </source>
</evidence>
<protein>
    <submittedName>
        <fullName evidence="2">Uncharacterized protein</fullName>
    </submittedName>
</protein>
<evidence type="ECO:0000256" key="1">
    <source>
        <dbReference type="SAM" id="Phobius"/>
    </source>
</evidence>
<gene>
    <name evidence="2" type="ORF">ACFP0N_27605</name>
</gene>
<keyword evidence="3" id="KW-1185">Reference proteome</keyword>
<dbReference type="EMBL" id="JBHSOD010000044">
    <property type="protein sequence ID" value="MFC5888739.1"/>
    <property type="molecule type" value="Genomic_DNA"/>
</dbReference>
<dbReference type="Proteomes" id="UP001596067">
    <property type="component" value="Unassembled WGS sequence"/>
</dbReference>
<name>A0ABW1F6E3_9ACTN</name>
<comment type="caution">
    <text evidence="2">The sequence shown here is derived from an EMBL/GenBank/DDBJ whole genome shotgun (WGS) entry which is preliminary data.</text>
</comment>
<accession>A0ABW1F6E3</accession>
<reference evidence="3" key="1">
    <citation type="journal article" date="2019" name="Int. J. Syst. Evol. Microbiol.">
        <title>The Global Catalogue of Microorganisms (GCM) 10K type strain sequencing project: providing services to taxonomists for standard genome sequencing and annotation.</title>
        <authorList>
            <consortium name="The Broad Institute Genomics Platform"/>
            <consortium name="The Broad Institute Genome Sequencing Center for Infectious Disease"/>
            <person name="Wu L."/>
            <person name="Ma J."/>
        </authorList>
    </citation>
    <scope>NUCLEOTIDE SEQUENCE [LARGE SCALE GENOMIC DNA]</scope>
    <source>
        <strain evidence="3">CGMCC 4.1469</strain>
    </source>
</reference>
<dbReference type="RefSeq" id="WP_345330264.1">
    <property type="nucleotide sequence ID" value="NZ_BAAAVH010000111.1"/>
</dbReference>